<proteinExistence type="predicted"/>
<name>A0ABP9CMR1_9FLAO</name>
<keyword evidence="2" id="KW-1185">Reference proteome</keyword>
<evidence type="ECO:0000313" key="1">
    <source>
        <dbReference type="EMBL" id="GAA4812078.1"/>
    </source>
</evidence>
<comment type="caution">
    <text evidence="1">The sequence shown here is derived from an EMBL/GenBank/DDBJ whole genome shotgun (WGS) entry which is preliminary data.</text>
</comment>
<dbReference type="EMBL" id="BAABJW010000003">
    <property type="protein sequence ID" value="GAA4812078.1"/>
    <property type="molecule type" value="Genomic_DNA"/>
</dbReference>
<dbReference type="Proteomes" id="UP001501433">
    <property type="component" value="Unassembled WGS sequence"/>
</dbReference>
<gene>
    <name evidence="1" type="ORF">GCM10023330_19160</name>
</gene>
<sequence>MEITEISVQFRSTIEIKFDNHKSILIDGEWTMTPAFYANISSIKKWKKPFDNVLVTDLEKREIIDKTIKYSRKNGPLPIYFD</sequence>
<organism evidence="1 2">
    <name type="scientific">Litoribaculum gwangyangense</name>
    <dbReference type="NCBI Taxonomy" id="1130722"/>
    <lineage>
        <taxon>Bacteria</taxon>
        <taxon>Pseudomonadati</taxon>
        <taxon>Bacteroidota</taxon>
        <taxon>Flavobacteriia</taxon>
        <taxon>Flavobacteriales</taxon>
        <taxon>Flavobacteriaceae</taxon>
        <taxon>Litoribaculum</taxon>
    </lineage>
</organism>
<accession>A0ABP9CMR1</accession>
<evidence type="ECO:0000313" key="2">
    <source>
        <dbReference type="Proteomes" id="UP001501433"/>
    </source>
</evidence>
<dbReference type="RefSeq" id="WP_345276753.1">
    <property type="nucleotide sequence ID" value="NZ_BAABJW010000003.1"/>
</dbReference>
<protein>
    <submittedName>
        <fullName evidence="1">Uncharacterized protein</fullName>
    </submittedName>
</protein>
<reference evidence="2" key="1">
    <citation type="journal article" date="2019" name="Int. J. Syst. Evol. Microbiol.">
        <title>The Global Catalogue of Microorganisms (GCM) 10K type strain sequencing project: providing services to taxonomists for standard genome sequencing and annotation.</title>
        <authorList>
            <consortium name="The Broad Institute Genomics Platform"/>
            <consortium name="The Broad Institute Genome Sequencing Center for Infectious Disease"/>
            <person name="Wu L."/>
            <person name="Ma J."/>
        </authorList>
    </citation>
    <scope>NUCLEOTIDE SEQUENCE [LARGE SCALE GENOMIC DNA]</scope>
    <source>
        <strain evidence="2">JCM 18325</strain>
    </source>
</reference>